<keyword evidence="8" id="KW-0963">Cytoplasm</keyword>
<feature type="binding site" evidence="8">
    <location>
        <position position="222"/>
    </location>
    <ligand>
        <name>substrate</name>
    </ligand>
</feature>
<evidence type="ECO:0000256" key="8">
    <source>
        <dbReference type="HAMAP-Rule" id="MF_00197"/>
    </source>
</evidence>
<dbReference type="PROSITE" id="PS01326">
    <property type="entry name" value="DAP_EPIMERASE"/>
    <property type="match status" value="1"/>
</dbReference>
<proteinExistence type="inferred from homology"/>
<feature type="binding site" evidence="8">
    <location>
        <position position="64"/>
    </location>
    <ligand>
        <name>substrate</name>
    </ligand>
</feature>
<dbReference type="Gene3D" id="3.10.310.10">
    <property type="entry name" value="Diaminopimelate Epimerase, Chain A, domain 1"/>
    <property type="match status" value="2"/>
</dbReference>
<dbReference type="GO" id="GO:0008837">
    <property type="term" value="F:diaminopimelate epimerase activity"/>
    <property type="evidence" value="ECO:0007669"/>
    <property type="project" value="UniProtKB-UniRule"/>
</dbReference>
<dbReference type="Proteomes" id="UP000824261">
    <property type="component" value="Unassembled WGS sequence"/>
</dbReference>
<dbReference type="SUPFAM" id="SSF54506">
    <property type="entry name" value="Diaminopimelate epimerase-like"/>
    <property type="match status" value="1"/>
</dbReference>
<evidence type="ECO:0000313" key="10">
    <source>
        <dbReference type="EMBL" id="HIR02219.1"/>
    </source>
</evidence>
<feature type="site" description="Could be important to modulate the pK values of the two catalytic cysteine residues" evidence="8">
    <location>
        <position position="241"/>
    </location>
</feature>
<comment type="subcellular location">
    <subcellularLocation>
        <location evidence="8">Cytoplasm</location>
    </subcellularLocation>
</comment>
<evidence type="ECO:0000256" key="3">
    <source>
        <dbReference type="ARBA" id="ARBA00013080"/>
    </source>
</evidence>
<comment type="similarity">
    <text evidence="2 8">Belongs to the diaminopimelate epimerase family.</text>
</comment>
<evidence type="ECO:0000256" key="5">
    <source>
        <dbReference type="ARBA" id="ARBA00023154"/>
    </source>
</evidence>
<feature type="binding site" evidence="8">
    <location>
        <position position="11"/>
    </location>
    <ligand>
        <name>substrate</name>
    </ligand>
</feature>
<name>A0A9D1A1S6_9ACTN</name>
<dbReference type="GO" id="GO:0005829">
    <property type="term" value="C:cytosol"/>
    <property type="evidence" value="ECO:0007669"/>
    <property type="project" value="TreeGrafter"/>
</dbReference>
<protein>
    <recommendedName>
        <fullName evidence="3 8">Diaminopimelate epimerase</fullName>
        <shortName evidence="8">DAP epimerase</shortName>
        <ecNumber evidence="3 8">5.1.1.7</ecNumber>
    </recommendedName>
    <alternativeName>
        <fullName evidence="8">PLP-independent amino acid racemase</fullName>
    </alternativeName>
</protein>
<dbReference type="InterPro" id="IPR001653">
    <property type="entry name" value="DAP_epimerase_DapF"/>
</dbReference>
<comment type="caution">
    <text evidence="10">The sequence shown here is derived from an EMBL/GenBank/DDBJ whole genome shotgun (WGS) entry which is preliminary data.</text>
</comment>
<feature type="site" description="Could be important to modulate the pK values of the two catalytic cysteine residues" evidence="8">
    <location>
        <position position="175"/>
    </location>
</feature>
<evidence type="ECO:0000256" key="1">
    <source>
        <dbReference type="ARBA" id="ARBA00005196"/>
    </source>
</evidence>
<evidence type="ECO:0000313" key="11">
    <source>
        <dbReference type="Proteomes" id="UP000824261"/>
    </source>
</evidence>
<feature type="active site" evidence="9">
    <location>
        <position position="73"/>
    </location>
</feature>
<feature type="binding site" evidence="8">
    <location>
        <begin position="74"/>
        <end position="75"/>
    </location>
    <ligand>
        <name>substrate</name>
    </ligand>
</feature>
<dbReference type="EMBL" id="DVGB01000098">
    <property type="protein sequence ID" value="HIR02219.1"/>
    <property type="molecule type" value="Genomic_DNA"/>
</dbReference>
<comment type="subunit">
    <text evidence="8">Homodimer.</text>
</comment>
<sequence length="307" mass="32820">MEFVKMHGLGNDFVFIEDLGDELDLSAEQVERLCDRHFGIGADGVIVVKPADDASCDARMHYINADGTLAQMCGNGVRCFAKYLVDRRNVDPAAHSLCAQTLAGPREIGFEIDEAGCMTSATVDMGAPIIDPSLVPTRLEANARTDGGNPFVREALADSPWGAFRFTCVSMGNPHAVCFIDDFSALPGDLFLNADGRRLATLDLARVGAFFESNALWPEKTNVEFAVVSPDGRRIDMRVFERGCGETLACGTGACATAVAGALTDRAPRETDVALLGGTLHIRWSDSGHVFMTGPAAEAFRGTVDVP</sequence>
<gene>
    <name evidence="8" type="primary">dapF</name>
    <name evidence="10" type="ORF">IAA69_08185</name>
</gene>
<comment type="function">
    <text evidence="8">Catalyzes the stereoinversion of LL-2,6-diaminopimelate (L,L-DAP) to meso-diaminopimelate (meso-DAP), a precursor of L-lysine and an essential component of the bacterial peptidoglycan.</text>
</comment>
<dbReference type="EC" id="5.1.1.7" evidence="3 8"/>
<feature type="binding site" evidence="8">
    <location>
        <begin position="251"/>
        <end position="252"/>
    </location>
    <ligand>
        <name>substrate</name>
    </ligand>
</feature>
<dbReference type="GO" id="GO:0009089">
    <property type="term" value="P:lysine biosynthetic process via diaminopimelate"/>
    <property type="evidence" value="ECO:0007669"/>
    <property type="project" value="UniProtKB-UniRule"/>
</dbReference>
<dbReference type="HAMAP" id="MF_00197">
    <property type="entry name" value="DAP_epimerase"/>
    <property type="match status" value="1"/>
</dbReference>
<dbReference type="InterPro" id="IPR018510">
    <property type="entry name" value="DAP_epimerase_AS"/>
</dbReference>
<dbReference type="Pfam" id="PF01678">
    <property type="entry name" value="DAP_epimerase"/>
    <property type="match status" value="2"/>
</dbReference>
<feature type="binding site" evidence="8">
    <location>
        <position position="173"/>
    </location>
    <ligand>
        <name>substrate</name>
    </ligand>
</feature>
<evidence type="ECO:0000256" key="7">
    <source>
        <dbReference type="ARBA" id="ARBA00051712"/>
    </source>
</evidence>
<feature type="active site" description="Proton acceptor" evidence="8">
    <location>
        <position position="250"/>
    </location>
</feature>
<evidence type="ECO:0000256" key="4">
    <source>
        <dbReference type="ARBA" id="ARBA00022605"/>
    </source>
</evidence>
<evidence type="ECO:0000256" key="9">
    <source>
        <dbReference type="PROSITE-ProRule" id="PRU10125"/>
    </source>
</evidence>
<keyword evidence="5 8" id="KW-0457">Lysine biosynthesis</keyword>
<reference evidence="10" key="1">
    <citation type="submission" date="2020-10" db="EMBL/GenBank/DDBJ databases">
        <authorList>
            <person name="Gilroy R."/>
        </authorList>
    </citation>
    <scope>NUCLEOTIDE SEQUENCE</scope>
    <source>
        <strain evidence="10">ChiGjej1B1-2707</strain>
    </source>
</reference>
<evidence type="ECO:0000256" key="6">
    <source>
        <dbReference type="ARBA" id="ARBA00023235"/>
    </source>
</evidence>
<keyword evidence="6 8" id="KW-0413">Isomerase</keyword>
<dbReference type="AlphaFoldDB" id="A0A9D1A1S6"/>
<dbReference type="NCBIfam" id="TIGR00652">
    <property type="entry name" value="DapF"/>
    <property type="match status" value="1"/>
</dbReference>
<comment type="pathway">
    <text evidence="1 8">Amino-acid biosynthesis; L-lysine biosynthesis via DAP pathway; DL-2,6-diaminopimelate from LL-2,6-diaminopimelate: step 1/1.</text>
</comment>
<feature type="binding site" evidence="8">
    <location>
        <begin position="241"/>
        <end position="242"/>
    </location>
    <ligand>
        <name>substrate</name>
    </ligand>
</feature>
<reference evidence="10" key="2">
    <citation type="journal article" date="2021" name="PeerJ">
        <title>Extensive microbial diversity within the chicken gut microbiome revealed by metagenomics and culture.</title>
        <authorList>
            <person name="Gilroy R."/>
            <person name="Ravi A."/>
            <person name="Getino M."/>
            <person name="Pursley I."/>
            <person name="Horton D.L."/>
            <person name="Alikhan N.F."/>
            <person name="Baker D."/>
            <person name="Gharbi K."/>
            <person name="Hall N."/>
            <person name="Watson M."/>
            <person name="Adriaenssens E.M."/>
            <person name="Foster-Nyarko E."/>
            <person name="Jarju S."/>
            <person name="Secka A."/>
            <person name="Antonio M."/>
            <person name="Oren A."/>
            <person name="Chaudhuri R.R."/>
            <person name="La Ragione R."/>
            <person name="Hildebrand F."/>
            <person name="Pallen M.J."/>
        </authorList>
    </citation>
    <scope>NUCLEOTIDE SEQUENCE</scope>
    <source>
        <strain evidence="10">ChiGjej1B1-2707</strain>
    </source>
</reference>
<comment type="caution">
    <text evidence="8">Lacks conserved residue(s) required for the propagation of feature annotation.</text>
</comment>
<keyword evidence="4 8" id="KW-0028">Amino-acid biosynthesis</keyword>
<accession>A0A9D1A1S6</accession>
<comment type="catalytic activity">
    <reaction evidence="7 8">
        <text>(2S,6S)-2,6-diaminopimelate = meso-2,6-diaminopimelate</text>
        <dbReference type="Rhea" id="RHEA:15393"/>
        <dbReference type="ChEBI" id="CHEBI:57609"/>
        <dbReference type="ChEBI" id="CHEBI:57791"/>
        <dbReference type="EC" id="5.1.1.7"/>
    </reaction>
</comment>
<evidence type="ECO:0000256" key="2">
    <source>
        <dbReference type="ARBA" id="ARBA00010219"/>
    </source>
</evidence>
<organism evidence="10 11">
    <name type="scientific">Candidatus Aveggerthella stercoripullorum</name>
    <dbReference type="NCBI Taxonomy" id="2840688"/>
    <lineage>
        <taxon>Bacteria</taxon>
        <taxon>Bacillati</taxon>
        <taxon>Actinomycetota</taxon>
        <taxon>Coriobacteriia</taxon>
        <taxon>Eggerthellales</taxon>
        <taxon>Eggerthellaceae</taxon>
        <taxon>Eggerthellaceae incertae sedis</taxon>
        <taxon>Candidatus Aveggerthella</taxon>
    </lineage>
</organism>
<dbReference type="PANTHER" id="PTHR31689">
    <property type="entry name" value="DIAMINOPIMELATE EPIMERASE, CHLOROPLASTIC"/>
    <property type="match status" value="1"/>
</dbReference>
<dbReference type="PANTHER" id="PTHR31689:SF0">
    <property type="entry name" value="DIAMINOPIMELATE EPIMERASE"/>
    <property type="match status" value="1"/>
</dbReference>
<feature type="active site" description="Proton donor" evidence="8">
    <location>
        <position position="73"/>
    </location>
</feature>